<feature type="compositionally biased region" description="Polar residues" evidence="1">
    <location>
        <begin position="49"/>
        <end position="58"/>
    </location>
</feature>
<evidence type="ECO:0000313" key="2">
    <source>
        <dbReference type="EMBL" id="KAJ8657540.1"/>
    </source>
</evidence>
<organism evidence="2 3">
    <name type="scientific">Lichtheimia ornata</name>
    <dbReference type="NCBI Taxonomy" id="688661"/>
    <lineage>
        <taxon>Eukaryota</taxon>
        <taxon>Fungi</taxon>
        <taxon>Fungi incertae sedis</taxon>
        <taxon>Mucoromycota</taxon>
        <taxon>Mucoromycotina</taxon>
        <taxon>Mucoromycetes</taxon>
        <taxon>Mucorales</taxon>
        <taxon>Lichtheimiaceae</taxon>
        <taxon>Lichtheimia</taxon>
    </lineage>
</organism>
<evidence type="ECO:0000256" key="1">
    <source>
        <dbReference type="SAM" id="MobiDB-lite"/>
    </source>
</evidence>
<gene>
    <name evidence="2" type="ORF">O0I10_006842</name>
</gene>
<dbReference type="Proteomes" id="UP001234581">
    <property type="component" value="Unassembled WGS sequence"/>
</dbReference>
<keyword evidence="3" id="KW-1185">Reference proteome</keyword>
<dbReference type="AlphaFoldDB" id="A0AAD7V3H5"/>
<protein>
    <submittedName>
        <fullName evidence="2">Uncharacterized protein</fullName>
    </submittedName>
</protein>
<dbReference type="GeneID" id="83214252"/>
<reference evidence="2 3" key="1">
    <citation type="submission" date="2023-03" db="EMBL/GenBank/DDBJ databases">
        <title>Genome sequence of Lichtheimia ornata CBS 291.66.</title>
        <authorList>
            <person name="Mohabir J.T."/>
            <person name="Shea T.P."/>
            <person name="Kurbessoian T."/>
            <person name="Berby B."/>
            <person name="Fontaine J."/>
            <person name="Livny J."/>
            <person name="Gnirke A."/>
            <person name="Stajich J.E."/>
            <person name="Cuomo C.A."/>
        </authorList>
    </citation>
    <scope>NUCLEOTIDE SEQUENCE [LARGE SCALE GENOMIC DNA]</scope>
    <source>
        <strain evidence="2">CBS 291.66</strain>
    </source>
</reference>
<evidence type="ECO:0000313" key="3">
    <source>
        <dbReference type="Proteomes" id="UP001234581"/>
    </source>
</evidence>
<comment type="caution">
    <text evidence="2">The sequence shown here is derived from an EMBL/GenBank/DDBJ whole genome shotgun (WGS) entry which is preliminary data.</text>
</comment>
<dbReference type="EMBL" id="JARTCD010000031">
    <property type="protein sequence ID" value="KAJ8657540.1"/>
    <property type="molecule type" value="Genomic_DNA"/>
</dbReference>
<name>A0AAD7V3H5_9FUNG</name>
<sequence>MLHYFVADYWTKRRPMVKTSPSTQNELQQQTTTEQKSSPMVPPRPSMPTEITRSASWESFSTTRPCSADWHSNKQSWSFSEDYVSFPSLIEDEKEPQAASSL</sequence>
<dbReference type="RefSeq" id="XP_058342453.1">
    <property type="nucleotide sequence ID" value="XM_058486867.1"/>
</dbReference>
<proteinExistence type="predicted"/>
<feature type="compositionally biased region" description="Low complexity" evidence="1">
    <location>
        <begin position="23"/>
        <end position="39"/>
    </location>
</feature>
<feature type="region of interest" description="Disordered" evidence="1">
    <location>
        <begin position="15"/>
        <end position="58"/>
    </location>
</feature>
<accession>A0AAD7V3H5</accession>